<evidence type="ECO:0000313" key="1">
    <source>
        <dbReference type="EMBL" id="MEA5363399.1"/>
    </source>
</evidence>
<dbReference type="EMBL" id="JAYFSI010000007">
    <property type="protein sequence ID" value="MEA5363399.1"/>
    <property type="molecule type" value="Genomic_DNA"/>
</dbReference>
<keyword evidence="2" id="KW-1185">Reference proteome</keyword>
<dbReference type="Proteomes" id="UP001304298">
    <property type="component" value="Unassembled WGS sequence"/>
</dbReference>
<protein>
    <submittedName>
        <fullName evidence="1">Uncharacterized protein</fullName>
    </submittedName>
</protein>
<evidence type="ECO:0000313" key="2">
    <source>
        <dbReference type="Proteomes" id="UP001304298"/>
    </source>
</evidence>
<proteinExistence type="predicted"/>
<gene>
    <name evidence="1" type="ORF">VA596_27970</name>
</gene>
<name>A0ABU5RCP1_9PSEU</name>
<sequence>MNVYCKIRTLVKSVSAAFVAGVVAGLLVASGTAVAPAAPAPASSWVQR</sequence>
<dbReference type="RefSeq" id="WP_323331158.1">
    <property type="nucleotide sequence ID" value="NZ_JAYFSI010000007.1"/>
</dbReference>
<reference evidence="1 2" key="1">
    <citation type="submission" date="2023-12" db="EMBL/GenBank/DDBJ databases">
        <title>Amycolatopsis sp. V23-08.</title>
        <authorList>
            <person name="Somphong A."/>
        </authorList>
    </citation>
    <scope>NUCLEOTIDE SEQUENCE [LARGE SCALE GENOMIC DNA]</scope>
    <source>
        <strain evidence="1 2">V23-08</strain>
    </source>
</reference>
<accession>A0ABU5RCP1</accession>
<organism evidence="1 2">
    <name type="scientific">Amycolatopsis heterodermiae</name>
    <dbReference type="NCBI Taxonomy" id="3110235"/>
    <lineage>
        <taxon>Bacteria</taxon>
        <taxon>Bacillati</taxon>
        <taxon>Actinomycetota</taxon>
        <taxon>Actinomycetes</taxon>
        <taxon>Pseudonocardiales</taxon>
        <taxon>Pseudonocardiaceae</taxon>
        <taxon>Amycolatopsis</taxon>
    </lineage>
</organism>
<comment type="caution">
    <text evidence="1">The sequence shown here is derived from an EMBL/GenBank/DDBJ whole genome shotgun (WGS) entry which is preliminary data.</text>
</comment>